<dbReference type="EMBL" id="BIFH01000033">
    <property type="protein sequence ID" value="GCD99602.1"/>
    <property type="molecule type" value="Genomic_DNA"/>
</dbReference>
<gene>
    <name evidence="1" type="ORF">EHYA_07324</name>
</gene>
<comment type="caution">
    <text evidence="1">The sequence shown here is derived from an EMBL/GenBank/DDBJ whole genome shotgun (WGS) entry which is preliminary data.</text>
</comment>
<organism evidence="1 2">
    <name type="scientific">Embleya hyalina</name>
    <dbReference type="NCBI Taxonomy" id="516124"/>
    <lineage>
        <taxon>Bacteria</taxon>
        <taxon>Bacillati</taxon>
        <taxon>Actinomycetota</taxon>
        <taxon>Actinomycetes</taxon>
        <taxon>Kitasatosporales</taxon>
        <taxon>Streptomycetaceae</taxon>
        <taxon>Embleya</taxon>
    </lineage>
</organism>
<evidence type="ECO:0000313" key="1">
    <source>
        <dbReference type="EMBL" id="GCD99602.1"/>
    </source>
</evidence>
<reference evidence="1 2" key="1">
    <citation type="submission" date="2018-12" db="EMBL/GenBank/DDBJ databases">
        <title>Draft genome sequence of Embleya hyalina NBRC 13850T.</title>
        <authorList>
            <person name="Komaki H."/>
            <person name="Hosoyama A."/>
            <person name="Kimura A."/>
            <person name="Ichikawa N."/>
            <person name="Tamura T."/>
        </authorList>
    </citation>
    <scope>NUCLEOTIDE SEQUENCE [LARGE SCALE GENOMIC DNA]</scope>
    <source>
        <strain evidence="1 2">NBRC 13850</strain>
    </source>
</reference>
<accession>A0A401YYA2</accession>
<name>A0A401YYA2_9ACTN</name>
<keyword evidence="2" id="KW-1185">Reference proteome</keyword>
<proteinExistence type="predicted"/>
<evidence type="ECO:0000313" key="2">
    <source>
        <dbReference type="Proteomes" id="UP000286931"/>
    </source>
</evidence>
<dbReference type="AlphaFoldDB" id="A0A401YYA2"/>
<sequence length="270" mass="27802">MSTRVSTLTLVRMHAEPRSGLLVAWGNALLAGHVPPDDAVTEIVGTDEPHRVSGVPGESGPVGLSLALGRLRASGVRGLRLALPVAGDPLALPGPPAFNDLALDAGEAAITVGAPGVAYGLVPSVTRHGTADDATVRVAWTMFEVADRPAPGPFLAEAERELAEAMRDTIEDLTRLDVAGGGPAAQRALAGLYRKDSDTRIAPGHPGRAGRVLDQARRIHTVVRVASGEDGGAVSAAEISARLLALAPLERACRRAMVAAYGAALEPDRA</sequence>
<dbReference type="Proteomes" id="UP000286931">
    <property type="component" value="Unassembled WGS sequence"/>
</dbReference>
<protein>
    <submittedName>
        <fullName evidence="1">Uncharacterized protein</fullName>
    </submittedName>
</protein>